<reference evidence="1 3" key="1">
    <citation type="journal article" date="2011" name="Nature">
        <title>The Medicago genome provides insight into the evolution of rhizobial symbioses.</title>
        <authorList>
            <person name="Young N.D."/>
            <person name="Debelle F."/>
            <person name="Oldroyd G.E."/>
            <person name="Geurts R."/>
            <person name="Cannon S.B."/>
            <person name="Udvardi M.K."/>
            <person name="Benedito V.A."/>
            <person name="Mayer K.F."/>
            <person name="Gouzy J."/>
            <person name="Schoof H."/>
            <person name="Van de Peer Y."/>
            <person name="Proost S."/>
            <person name="Cook D.R."/>
            <person name="Meyers B.C."/>
            <person name="Spannagl M."/>
            <person name="Cheung F."/>
            <person name="De Mita S."/>
            <person name="Krishnakumar V."/>
            <person name="Gundlach H."/>
            <person name="Zhou S."/>
            <person name="Mudge J."/>
            <person name="Bharti A.K."/>
            <person name="Murray J.D."/>
            <person name="Naoumkina M.A."/>
            <person name="Rosen B."/>
            <person name="Silverstein K.A."/>
            <person name="Tang H."/>
            <person name="Rombauts S."/>
            <person name="Zhao P.X."/>
            <person name="Zhou P."/>
            <person name="Barbe V."/>
            <person name="Bardou P."/>
            <person name="Bechner M."/>
            <person name="Bellec A."/>
            <person name="Berger A."/>
            <person name="Berges H."/>
            <person name="Bidwell S."/>
            <person name="Bisseling T."/>
            <person name="Choisne N."/>
            <person name="Couloux A."/>
            <person name="Denny R."/>
            <person name="Deshpande S."/>
            <person name="Dai X."/>
            <person name="Doyle J.J."/>
            <person name="Dudez A.M."/>
            <person name="Farmer A.D."/>
            <person name="Fouteau S."/>
            <person name="Franken C."/>
            <person name="Gibelin C."/>
            <person name="Gish J."/>
            <person name="Goldstein S."/>
            <person name="Gonzalez A.J."/>
            <person name="Green P.J."/>
            <person name="Hallab A."/>
            <person name="Hartog M."/>
            <person name="Hua A."/>
            <person name="Humphray S.J."/>
            <person name="Jeong D.H."/>
            <person name="Jing Y."/>
            <person name="Jocker A."/>
            <person name="Kenton S.M."/>
            <person name="Kim D.J."/>
            <person name="Klee K."/>
            <person name="Lai H."/>
            <person name="Lang C."/>
            <person name="Lin S."/>
            <person name="Macmil S.L."/>
            <person name="Magdelenat G."/>
            <person name="Matthews L."/>
            <person name="McCorrison J."/>
            <person name="Monaghan E.L."/>
            <person name="Mun J.H."/>
            <person name="Najar F.Z."/>
            <person name="Nicholson C."/>
            <person name="Noirot C."/>
            <person name="O'Bleness M."/>
            <person name="Paule C.R."/>
            <person name="Poulain J."/>
            <person name="Prion F."/>
            <person name="Qin B."/>
            <person name="Qu C."/>
            <person name="Retzel E.F."/>
            <person name="Riddle C."/>
            <person name="Sallet E."/>
            <person name="Samain S."/>
            <person name="Samson N."/>
            <person name="Sanders I."/>
            <person name="Saurat O."/>
            <person name="Scarpelli C."/>
            <person name="Schiex T."/>
            <person name="Segurens B."/>
            <person name="Severin A.J."/>
            <person name="Sherrier D.J."/>
            <person name="Shi R."/>
            <person name="Sims S."/>
            <person name="Singer S.R."/>
            <person name="Sinharoy S."/>
            <person name="Sterck L."/>
            <person name="Viollet A."/>
            <person name="Wang B.B."/>
            <person name="Wang K."/>
            <person name="Wang M."/>
            <person name="Wang X."/>
            <person name="Warfsmann J."/>
            <person name="Weissenbach J."/>
            <person name="White D.D."/>
            <person name="White J.D."/>
            <person name="Wiley G.B."/>
            <person name="Wincker P."/>
            <person name="Xing Y."/>
            <person name="Yang L."/>
            <person name="Yao Z."/>
            <person name="Ying F."/>
            <person name="Zhai J."/>
            <person name="Zhou L."/>
            <person name="Zuber A."/>
            <person name="Denarie J."/>
            <person name="Dixon R.A."/>
            <person name="May G.D."/>
            <person name="Schwartz D.C."/>
            <person name="Rogers J."/>
            <person name="Quetier F."/>
            <person name="Town C.D."/>
            <person name="Roe B.A."/>
        </authorList>
    </citation>
    <scope>NUCLEOTIDE SEQUENCE [LARGE SCALE GENOMIC DNA]</scope>
    <source>
        <strain evidence="1">A17</strain>
        <strain evidence="2 3">cv. Jemalong A17</strain>
    </source>
</reference>
<reference evidence="1 3" key="2">
    <citation type="journal article" date="2014" name="BMC Genomics">
        <title>An improved genome release (version Mt4.0) for the model legume Medicago truncatula.</title>
        <authorList>
            <person name="Tang H."/>
            <person name="Krishnakumar V."/>
            <person name="Bidwell S."/>
            <person name="Rosen B."/>
            <person name="Chan A."/>
            <person name="Zhou S."/>
            <person name="Gentzbittel L."/>
            <person name="Childs K.L."/>
            <person name="Yandell M."/>
            <person name="Gundlach H."/>
            <person name="Mayer K.F."/>
            <person name="Schwartz D.C."/>
            <person name="Town C.D."/>
        </authorList>
    </citation>
    <scope>GENOME REANNOTATION</scope>
    <source>
        <strain evidence="2 3">cv. Jemalong A17</strain>
    </source>
</reference>
<name>G7KI73_MEDTR</name>
<evidence type="ECO:0000313" key="2">
    <source>
        <dbReference type="EnsemblPlants" id="AES74474"/>
    </source>
</evidence>
<keyword evidence="3" id="KW-1185">Reference proteome</keyword>
<accession>G7KI73</accession>
<reference evidence="2" key="3">
    <citation type="submission" date="2015-04" db="UniProtKB">
        <authorList>
            <consortium name="EnsemblPlants"/>
        </authorList>
    </citation>
    <scope>IDENTIFICATION</scope>
    <source>
        <strain evidence="2">cv. Jemalong A17</strain>
    </source>
</reference>
<evidence type="ECO:0000313" key="1">
    <source>
        <dbReference type="EMBL" id="AES74474.1"/>
    </source>
</evidence>
<protein>
    <submittedName>
        <fullName evidence="1 2">Uncharacterized protein</fullName>
    </submittedName>
</protein>
<dbReference type="AlphaFoldDB" id="G7KI73"/>
<dbReference type="Proteomes" id="UP000002051">
    <property type="component" value="Chromosome 6"/>
</dbReference>
<gene>
    <name evidence="1" type="ordered locus">MTR_6g006700</name>
</gene>
<dbReference type="HOGENOM" id="CLU_2458209_0_0_1"/>
<dbReference type="EnsemblPlants" id="AES74474">
    <property type="protein sequence ID" value="AES74474"/>
    <property type="gene ID" value="MTR_6g006700"/>
</dbReference>
<organism evidence="1 3">
    <name type="scientific">Medicago truncatula</name>
    <name type="common">Barrel medic</name>
    <name type="synonym">Medicago tribuloides</name>
    <dbReference type="NCBI Taxonomy" id="3880"/>
    <lineage>
        <taxon>Eukaryota</taxon>
        <taxon>Viridiplantae</taxon>
        <taxon>Streptophyta</taxon>
        <taxon>Embryophyta</taxon>
        <taxon>Tracheophyta</taxon>
        <taxon>Spermatophyta</taxon>
        <taxon>Magnoliopsida</taxon>
        <taxon>eudicotyledons</taxon>
        <taxon>Gunneridae</taxon>
        <taxon>Pentapetalae</taxon>
        <taxon>rosids</taxon>
        <taxon>fabids</taxon>
        <taxon>Fabales</taxon>
        <taxon>Fabaceae</taxon>
        <taxon>Papilionoideae</taxon>
        <taxon>50 kb inversion clade</taxon>
        <taxon>NPAAA clade</taxon>
        <taxon>Hologalegina</taxon>
        <taxon>IRL clade</taxon>
        <taxon>Trifolieae</taxon>
        <taxon>Medicago</taxon>
    </lineage>
</organism>
<proteinExistence type="predicted"/>
<dbReference type="PaxDb" id="3880-AES74474"/>
<evidence type="ECO:0000313" key="3">
    <source>
        <dbReference type="Proteomes" id="UP000002051"/>
    </source>
</evidence>
<dbReference type="EMBL" id="CM001222">
    <property type="protein sequence ID" value="AES74474.1"/>
    <property type="molecule type" value="Genomic_DNA"/>
</dbReference>
<sequence length="89" mass="10382">MVSERRVSKASKFQRAPVFTRPQLAKANGRRATRNGECIYSRENYEKWFILLKALLGSQGAWRILEKHSKKPQDKESFVLKLEGWMEIG</sequence>